<keyword evidence="2" id="KW-1185">Reference proteome</keyword>
<dbReference type="KEGG" id="ttf:THTE_3376"/>
<gene>
    <name evidence="1" type="ORF">THTE_3376</name>
</gene>
<organism evidence="1 2">
    <name type="scientific">Thermogutta terrifontis</name>
    <dbReference type="NCBI Taxonomy" id="1331910"/>
    <lineage>
        <taxon>Bacteria</taxon>
        <taxon>Pseudomonadati</taxon>
        <taxon>Planctomycetota</taxon>
        <taxon>Planctomycetia</taxon>
        <taxon>Pirellulales</taxon>
        <taxon>Thermoguttaceae</taxon>
        <taxon>Thermogutta</taxon>
    </lineage>
</organism>
<sequence length="46" mass="5405">MRVKPMAWPLPEKVYGRFQVCCSEASRVQLCYLAREEFPRAIIQGF</sequence>
<proteinExistence type="predicted"/>
<dbReference type="Proteomes" id="UP000215086">
    <property type="component" value="Chromosome"/>
</dbReference>
<name>A0A286RJ44_9BACT</name>
<accession>A0A286RJ44</accession>
<dbReference type="AlphaFoldDB" id="A0A286RJ44"/>
<reference evidence="1 2" key="1">
    <citation type="journal article" name="Front. Microbiol.">
        <title>Sugar Metabolism of the First Thermophilic Planctomycete Thermogutta terrifontis: Comparative Genomic and Transcriptomic Approaches.</title>
        <authorList>
            <person name="Elcheninov A.G."/>
            <person name="Menzel P."/>
            <person name="Gudbergsdottir S.R."/>
            <person name="Slesarev A.I."/>
            <person name="Kadnikov V.V."/>
            <person name="Krogh A."/>
            <person name="Bonch-Osmolovskaya E.A."/>
            <person name="Peng X."/>
            <person name="Kublanov I.V."/>
        </authorList>
    </citation>
    <scope>NUCLEOTIDE SEQUENCE [LARGE SCALE GENOMIC DNA]</scope>
    <source>
        <strain evidence="1 2">R1</strain>
    </source>
</reference>
<protein>
    <submittedName>
        <fullName evidence="1">Uncharacterized protein</fullName>
    </submittedName>
</protein>
<evidence type="ECO:0000313" key="1">
    <source>
        <dbReference type="EMBL" id="ASV75978.1"/>
    </source>
</evidence>
<dbReference type="EMBL" id="CP018477">
    <property type="protein sequence ID" value="ASV75978.1"/>
    <property type="molecule type" value="Genomic_DNA"/>
</dbReference>
<evidence type="ECO:0000313" key="2">
    <source>
        <dbReference type="Proteomes" id="UP000215086"/>
    </source>
</evidence>